<dbReference type="Gene3D" id="3.40.630.30">
    <property type="match status" value="1"/>
</dbReference>
<dbReference type="AlphaFoldDB" id="A0A6L6J662"/>
<accession>A0A6L6J662</accession>
<keyword evidence="1" id="KW-0808">Transferase</keyword>
<organism evidence="5 6">
    <name type="scientific">Paracoccus shanxieyensis</name>
    <dbReference type="NCBI Taxonomy" id="2675752"/>
    <lineage>
        <taxon>Bacteria</taxon>
        <taxon>Pseudomonadati</taxon>
        <taxon>Pseudomonadota</taxon>
        <taxon>Alphaproteobacteria</taxon>
        <taxon>Rhodobacterales</taxon>
        <taxon>Paracoccaceae</taxon>
        <taxon>Paracoccus</taxon>
    </lineage>
</organism>
<evidence type="ECO:0000313" key="5">
    <source>
        <dbReference type="EMBL" id="MTH66267.1"/>
    </source>
</evidence>
<dbReference type="InterPro" id="IPR050832">
    <property type="entry name" value="Bact_Acetyltransf"/>
</dbReference>
<proteinExistence type="predicted"/>
<sequence>MTPDPAIALAFETTWPAAERRDHGALRTGRGLGAGGRVSSTRAMSSGWSDADIDAAEATHRGWDQPPMFRVTDDDTALQQALAARGYLSQTPTAIMACPLSGLLGDMPGMVAFDIWPPLAIQREIWSAGNINPARQAVMDHVQGPKTALLGRLDDRAAAAGFVAIQGPVAMIHALEVLSAFRRRGLAGWMMRAAAQWAQQAGASTLALAVSRSNTPAMALYRSLGFAEVGGYGYWALRSD</sequence>
<feature type="region of interest" description="Disordered" evidence="3">
    <location>
        <begin position="26"/>
        <end position="46"/>
    </location>
</feature>
<evidence type="ECO:0000259" key="4">
    <source>
        <dbReference type="PROSITE" id="PS51186"/>
    </source>
</evidence>
<keyword evidence="2" id="KW-0012">Acyltransferase</keyword>
<name>A0A6L6J662_9RHOB</name>
<dbReference type="RefSeq" id="WP_341870503.1">
    <property type="nucleotide sequence ID" value="NZ_WMIH01000027.1"/>
</dbReference>
<dbReference type="EMBL" id="WMII01000026">
    <property type="protein sequence ID" value="MTH66267.1"/>
    <property type="molecule type" value="Genomic_DNA"/>
</dbReference>
<gene>
    <name evidence="5" type="ORF">GL284_18575</name>
</gene>
<evidence type="ECO:0000256" key="1">
    <source>
        <dbReference type="ARBA" id="ARBA00022679"/>
    </source>
</evidence>
<dbReference type="PROSITE" id="PS51186">
    <property type="entry name" value="GNAT"/>
    <property type="match status" value="1"/>
</dbReference>
<dbReference type="InterPro" id="IPR000182">
    <property type="entry name" value="GNAT_dom"/>
</dbReference>
<comment type="caution">
    <text evidence="5">The sequence shown here is derived from an EMBL/GenBank/DDBJ whole genome shotgun (WGS) entry which is preliminary data.</text>
</comment>
<feature type="domain" description="N-acetyltransferase" evidence="4">
    <location>
        <begin position="105"/>
        <end position="240"/>
    </location>
</feature>
<dbReference type="SUPFAM" id="SSF55729">
    <property type="entry name" value="Acyl-CoA N-acyltransferases (Nat)"/>
    <property type="match status" value="1"/>
</dbReference>
<evidence type="ECO:0000256" key="3">
    <source>
        <dbReference type="SAM" id="MobiDB-lite"/>
    </source>
</evidence>
<evidence type="ECO:0000256" key="2">
    <source>
        <dbReference type="ARBA" id="ARBA00023315"/>
    </source>
</evidence>
<dbReference type="GO" id="GO:0016747">
    <property type="term" value="F:acyltransferase activity, transferring groups other than amino-acyl groups"/>
    <property type="evidence" value="ECO:0007669"/>
    <property type="project" value="InterPro"/>
</dbReference>
<keyword evidence="6" id="KW-1185">Reference proteome</keyword>
<reference evidence="5 6" key="1">
    <citation type="submission" date="2019-11" db="EMBL/GenBank/DDBJ databases">
        <authorList>
            <person name="Dong K."/>
        </authorList>
    </citation>
    <scope>NUCLEOTIDE SEQUENCE [LARGE SCALE GENOMIC DNA]</scope>
    <source>
        <strain evidence="5 6">DK608</strain>
    </source>
</reference>
<dbReference type="Pfam" id="PF00583">
    <property type="entry name" value="Acetyltransf_1"/>
    <property type="match status" value="1"/>
</dbReference>
<dbReference type="InterPro" id="IPR016181">
    <property type="entry name" value="Acyl_CoA_acyltransferase"/>
</dbReference>
<dbReference type="Proteomes" id="UP000478740">
    <property type="component" value="Unassembled WGS sequence"/>
</dbReference>
<dbReference type="PANTHER" id="PTHR43877">
    <property type="entry name" value="AMINOALKYLPHOSPHONATE N-ACETYLTRANSFERASE-RELATED-RELATED"/>
    <property type="match status" value="1"/>
</dbReference>
<evidence type="ECO:0000313" key="6">
    <source>
        <dbReference type="Proteomes" id="UP000478740"/>
    </source>
</evidence>
<protein>
    <submittedName>
        <fullName evidence="5">GNAT family N-acetyltransferase</fullName>
    </submittedName>
</protein>